<reference evidence="1 2" key="4">
    <citation type="journal article" date="1998" name="Virology">
        <title>Nucleotide sequence and transcription map of porcine adenovirus type 3.</title>
        <authorList>
            <person name="Reddy P.S."/>
            <person name="Idamakanti N."/>
            <person name="Song J.Y."/>
            <person name="Lee J.B."/>
            <person name="Hyun B.H."/>
            <person name="Park J.H."/>
            <person name="Cha S.H."/>
            <person name="Bae Y.T."/>
            <person name="Tikoo S.K."/>
            <person name="Babiuk L.A."/>
        </authorList>
    </citation>
    <scope>NUCLEOTIDE SEQUENCE [LARGE SCALE GENOMIC DNA]</scope>
    <source>
        <strain evidence="1">6618</strain>
    </source>
</reference>
<accession>A0A9W3HR42</accession>
<dbReference type="EMBL" id="AF083132">
    <property type="protein sequence ID" value="AAC99451.1"/>
    <property type="molecule type" value="Genomic_DNA"/>
</dbReference>
<dbReference type="Proteomes" id="UP000130591">
    <property type="component" value="Genome"/>
</dbReference>
<reference evidence="1 2" key="3">
    <citation type="journal article" date="1997" name="Virus Genes">
        <title>Characterization of the early region 4 of porcine adenovirus type 3.</title>
        <authorList>
            <person name="Reddy P.S."/>
            <person name="Idamakanti N."/>
            <person name="Derbyshire J.B."/>
            <person name="Nagy E."/>
        </authorList>
    </citation>
    <scope>NUCLEOTIDE SEQUENCE [LARGE SCALE GENOMIC DNA]</scope>
    <source>
        <strain evidence="1">6618</strain>
    </source>
</reference>
<proteinExistence type="predicted"/>
<dbReference type="GeneID" id="80510830"/>
<dbReference type="RefSeq" id="YP_010841092.1">
    <property type="nucleotide sequence ID" value="NC_044935.1"/>
</dbReference>
<organismHost>
    <name type="scientific">Sus scrofa</name>
    <name type="common">Pig</name>
    <dbReference type="NCBI Taxonomy" id="9823"/>
</organismHost>
<reference evidence="1 2" key="1">
    <citation type="journal article" date="1995" name="Virology">
        <title>Comparison of the inverted terminal repetition sequences from five porcine adenovirus serotypes.</title>
        <authorList>
            <person name="Reddy P.S."/>
            <person name="Tuboly T."/>
            <person name="Dennis J.R."/>
            <person name="Derbyshire J.B."/>
            <person name="Nagy E."/>
        </authorList>
    </citation>
    <scope>NUCLEOTIDE SEQUENCE [LARGE SCALE GENOMIC DNA]</scope>
    <source>
        <strain evidence="1">6618</strain>
    </source>
</reference>
<evidence type="ECO:0000313" key="1">
    <source>
        <dbReference type="EMBL" id="AAC99451.1"/>
    </source>
</evidence>
<dbReference type="RefSeq" id="YP_009217.1">
    <property type="nucleotide sequence ID" value="AC_000189.1"/>
</dbReference>
<protein>
    <submittedName>
        <fullName evidence="1">13.7 kDa E3 protein</fullName>
    </submittedName>
</protein>
<dbReference type="KEGG" id="vg:80510830"/>
<name>A0A9W3HR42_ADEP3</name>
<sequence>MTDGPQGQQRLRELLDQHRRQCPNRCCFAREGIHPEYFCITREHFEAECIPDSLQEGHGLRFSLPTRYSDRRHRDGDRTILTSYYCGPASFKVRCLCGHPAPHPLLLDLLCELYNRS</sequence>
<reference evidence="1 2" key="2">
    <citation type="journal article" date="1995" name="Virus Res.">
        <title>Sequence analysis of putative pVIII, E3 and fibre regions of porcine adenovirus type 3.</title>
        <authorList>
            <person name="Reddy P.S."/>
            <person name="Nagy E."/>
            <person name="Derbyshire J.B."/>
        </authorList>
    </citation>
    <scope>NUCLEOTIDE SEQUENCE [LARGE SCALE GENOMIC DNA]</scope>
    <source>
        <strain evidence="1">6618</strain>
    </source>
</reference>
<reference evidence="2" key="5">
    <citation type="journal article" date="1998" name="Virus Res.">
        <title>Sequence and transcription map analysis of early region-1 of porcine adenovirus type 3.</title>
        <authorList>
            <person name="Reddy P.S."/>
        </authorList>
    </citation>
    <scope>NUCLEOTIDE SEQUENCE [LARGE SCALE GENOMIC DNA]</scope>
</reference>
<dbReference type="OrthoDB" id="12473at10239"/>
<keyword evidence="2" id="KW-1185">Reference proteome</keyword>
<evidence type="ECO:0000313" key="2">
    <source>
        <dbReference type="Proteomes" id="UP000130591"/>
    </source>
</evidence>
<organism evidence="1 2">
    <name type="scientific">Porcine adenovirus A serotype 3</name>
    <name type="common">PAdV-3</name>
    <name type="synonym">Porcine adenovirus 3</name>
    <dbReference type="NCBI Taxonomy" id="35265"/>
    <lineage>
        <taxon>Viruses</taxon>
        <taxon>Varidnaviria</taxon>
        <taxon>Bamfordvirae</taxon>
        <taxon>Preplasmiviricota</taxon>
        <taxon>Polisuviricotina</taxon>
        <taxon>Pharingeaviricetes</taxon>
        <taxon>Rowavirales</taxon>
        <taxon>Adenoviridae</taxon>
        <taxon>Mastadenovirus</taxon>
        <taxon>Mastadenovirus porcustertium</taxon>
    </lineage>
</organism>